<accession>G9JXK2</accession>
<dbReference type="GeneID" id="11536170"/>
<sequence length="68" mass="7792">MQPILIMRMKKLIAISCDCKLHFSHHILQLALVAQFIDDRDFQCAAVYFAIPDFMQSQTRGAADPRLV</sequence>
<dbReference type="RefSeq" id="YP_004957483.1">
    <property type="nucleotide sequence ID" value="NC_016566.1"/>
</dbReference>
<evidence type="ECO:0000313" key="1">
    <source>
        <dbReference type="EMBL" id="AEV89364.1"/>
    </source>
</evidence>
<dbReference type="Proteomes" id="UP000007848">
    <property type="component" value="Segment"/>
</dbReference>
<dbReference type="EMBL" id="JN984867">
    <property type="protein sequence ID" value="AEV89364.1"/>
    <property type="molecule type" value="Genomic_DNA"/>
</dbReference>
<keyword evidence="2" id="KW-1185">Reference proteome</keyword>
<proteinExistence type="predicted"/>
<name>G9JXK2_9CAUD</name>
<gene>
    <name evidence="1" type="ORF">EP23p47</name>
</gene>
<evidence type="ECO:0000313" key="2">
    <source>
        <dbReference type="Proteomes" id="UP000007848"/>
    </source>
</evidence>
<protein>
    <submittedName>
        <fullName evidence="1">Uncharacterized protein</fullName>
    </submittedName>
</protein>
<reference evidence="1 2" key="1">
    <citation type="journal article" date="2011" name="J. Microbiol.">
        <title>Comparative genomic analysis of bacteriophage EP23 infecting Shigella sonnei and Escherichia coli.</title>
        <authorList>
            <person name="Chang H.W."/>
            <person name="Kim K.H."/>
        </authorList>
    </citation>
    <scope>NUCLEOTIDE SEQUENCE [LARGE SCALE GENOMIC DNA]</scope>
</reference>
<dbReference type="KEGG" id="vg:11536170"/>
<dbReference type="OrthoDB" id="40745at10239"/>
<organism evidence="1 2">
    <name type="scientific">Shigella phage EP23</name>
    <dbReference type="NCBI Taxonomy" id="1109721"/>
    <lineage>
        <taxon>Viruses</taxon>
        <taxon>Duplodnaviria</taxon>
        <taxon>Heunggongvirae</taxon>
        <taxon>Uroviricota</taxon>
        <taxon>Caudoviricetes</taxon>
        <taxon>Dhillonvirus</taxon>
        <taxon>Dhillonvirus EP23</taxon>
    </lineage>
</organism>